<dbReference type="Gene3D" id="2.130.10.10">
    <property type="entry name" value="YVTN repeat-like/Quinoprotein amine dehydrogenase"/>
    <property type="match status" value="2"/>
</dbReference>
<feature type="region of interest" description="Disordered" evidence="2">
    <location>
        <begin position="480"/>
        <end position="585"/>
    </location>
</feature>
<feature type="compositionally biased region" description="Polar residues" evidence="2">
    <location>
        <begin position="1"/>
        <end position="11"/>
    </location>
</feature>
<feature type="compositionally biased region" description="Low complexity" evidence="2">
    <location>
        <begin position="691"/>
        <end position="706"/>
    </location>
</feature>
<proteinExistence type="predicted"/>
<dbReference type="SMART" id="SM00320">
    <property type="entry name" value="WD40"/>
    <property type="match status" value="3"/>
</dbReference>
<evidence type="ECO:0000313" key="4">
    <source>
        <dbReference type="Proteomes" id="UP000018144"/>
    </source>
</evidence>
<evidence type="ECO:0000256" key="2">
    <source>
        <dbReference type="SAM" id="MobiDB-lite"/>
    </source>
</evidence>
<dbReference type="eggNOG" id="ENOG502RZHE">
    <property type="taxonomic scope" value="Eukaryota"/>
</dbReference>
<keyword evidence="1" id="KW-0175">Coiled coil</keyword>
<feature type="compositionally biased region" description="Basic and acidic residues" evidence="2">
    <location>
        <begin position="527"/>
        <end position="544"/>
    </location>
</feature>
<feature type="region of interest" description="Disordered" evidence="2">
    <location>
        <begin position="617"/>
        <end position="867"/>
    </location>
</feature>
<feature type="compositionally biased region" description="Basic and acidic residues" evidence="2">
    <location>
        <begin position="753"/>
        <end position="767"/>
    </location>
</feature>
<feature type="compositionally biased region" description="Pro residues" evidence="2">
    <location>
        <begin position="630"/>
        <end position="641"/>
    </location>
</feature>
<feature type="compositionally biased region" description="Low complexity" evidence="2">
    <location>
        <begin position="771"/>
        <end position="789"/>
    </location>
</feature>
<gene>
    <name evidence="3" type="ORF">PCON_02813</name>
</gene>
<dbReference type="InterPro" id="IPR015943">
    <property type="entry name" value="WD40/YVTN_repeat-like_dom_sf"/>
</dbReference>
<feature type="compositionally biased region" description="Basic and acidic residues" evidence="2">
    <location>
        <begin position="396"/>
        <end position="407"/>
    </location>
</feature>
<dbReference type="AlphaFoldDB" id="U4LA10"/>
<dbReference type="OMA" id="WHIGAPA"/>
<feature type="compositionally biased region" description="Basic and acidic residues" evidence="2">
    <location>
        <begin position="560"/>
        <end position="570"/>
    </location>
</feature>
<dbReference type="EMBL" id="HF936373">
    <property type="protein sequence ID" value="CCX16217.1"/>
    <property type="molecule type" value="Genomic_DNA"/>
</dbReference>
<evidence type="ECO:0000256" key="1">
    <source>
        <dbReference type="SAM" id="Coils"/>
    </source>
</evidence>
<feature type="compositionally biased region" description="Polar residues" evidence="2">
    <location>
        <begin position="844"/>
        <end position="867"/>
    </location>
</feature>
<feature type="region of interest" description="Disordered" evidence="2">
    <location>
        <begin position="390"/>
        <end position="414"/>
    </location>
</feature>
<feature type="compositionally biased region" description="Basic residues" evidence="2">
    <location>
        <begin position="742"/>
        <end position="752"/>
    </location>
</feature>
<feature type="region of interest" description="Disordered" evidence="2">
    <location>
        <begin position="1"/>
        <end position="42"/>
    </location>
</feature>
<dbReference type="InterPro" id="IPR036322">
    <property type="entry name" value="WD40_repeat_dom_sf"/>
</dbReference>
<dbReference type="InterPro" id="IPR001680">
    <property type="entry name" value="WD40_rpt"/>
</dbReference>
<protein>
    <submittedName>
        <fullName evidence="3">Uncharacterized protein</fullName>
    </submittedName>
</protein>
<feature type="region of interest" description="Disordered" evidence="2">
    <location>
        <begin position="932"/>
        <end position="957"/>
    </location>
</feature>
<keyword evidence="4" id="KW-1185">Reference proteome</keyword>
<feature type="compositionally biased region" description="Polar residues" evidence="2">
    <location>
        <begin position="815"/>
        <end position="837"/>
    </location>
</feature>
<sequence>MPTYASPSTSKAARGSRATRQSRTRAPQVPAHRQPSPTAAFDDDPKWKLFITLNSKICAWDNKGCEPIFTSSSRGIVAAKRAQDGSLLAIADAQVVMLHQIKDGQDKSYRLKGTQRCRLLQYSHDSRHLFYTDSLHNSVQSYSISENRVVDAAKAHSSPITAFAVSCDSNLILSGSANPPTVQIYNQVLATTVSLAPSCSSAPVVSCAFHPNRKSLFLLAFGDGVLAAFDYTKLPIAKNDKKENAGLGVVRCHARGIHAFRHLHDPSIAGSSGITGAEFVPGQRSRAVTVGEDGRCFLVDFEKGDTVGSWHIGAPATGLTIREIAAGTDNRKEELGGYLISIGTVHGRCLVYDGNGNKVAERIVDTNGENVIDVEWVYGDVNLPDGDLLVTPEPDSPLRKAAFDRSPRTRTRFSKSARPLTIQDPNPVPDSSLPIADDVILSPSTETEPAGQRGARIFSPPVYDPLEEAADQGYMNLFSPVKRKRPAKSASLPEKKAENAVRSSDPRVRASEQGSDHRSAISAPQLWEDKVPDLAPPKPKEHGQQKVAVQDVFQAFQTDEQNKTPTDEMTGRSSSQGTSVFEGVSTVVGGSKQVKVDERTDDGRILSEIKSIRALFSGKSTSSSSSNVIAPPPATKMPPPGAKSTPIGGPTEPREILVRKANSAPGAGIKRSPKDIHTSDETGASQPPPLSITKTTSSATKKTILSGNLPISESTYEPAEAPTEEEEQEQDIWLAQTMNSRAARRLDRKRKKVADESSLHSPVRETTLDLSRSTSTSRSSKSRKTVSWSDTPHPATDGIQPTPMLSSSLLMPSEFSENVDQSLQPSPMFANPNTQIDTSRRSDSPQTSLRKTSSGVNPPESPTNAVGQTIEDIVKAALASMQTAMLQQMHEMRADMTKQFQDQNAALEGLRSEMLLVREENQKLRSMLFSRSGVRDTVRDSISKRSTTPSWPSSPTQ</sequence>
<accession>U4LA10</accession>
<organism evidence="3 4">
    <name type="scientific">Pyronema omphalodes (strain CBS 100304)</name>
    <name type="common">Pyronema confluens</name>
    <dbReference type="NCBI Taxonomy" id="1076935"/>
    <lineage>
        <taxon>Eukaryota</taxon>
        <taxon>Fungi</taxon>
        <taxon>Dikarya</taxon>
        <taxon>Ascomycota</taxon>
        <taxon>Pezizomycotina</taxon>
        <taxon>Pezizomycetes</taxon>
        <taxon>Pezizales</taxon>
        <taxon>Pyronemataceae</taxon>
        <taxon>Pyronema</taxon>
    </lineage>
</organism>
<feature type="coiled-coil region" evidence="1">
    <location>
        <begin position="893"/>
        <end position="927"/>
    </location>
</feature>
<feature type="compositionally biased region" description="Low complexity" evidence="2">
    <location>
        <begin position="803"/>
        <end position="813"/>
    </location>
</feature>
<dbReference type="STRING" id="1076935.U4LA10"/>
<feature type="compositionally biased region" description="Basic and acidic residues" evidence="2">
    <location>
        <begin position="933"/>
        <end position="943"/>
    </location>
</feature>
<dbReference type="SUPFAM" id="SSF50978">
    <property type="entry name" value="WD40 repeat-like"/>
    <property type="match status" value="1"/>
</dbReference>
<feature type="compositionally biased region" description="Low complexity" evidence="2">
    <location>
        <begin position="946"/>
        <end position="957"/>
    </location>
</feature>
<dbReference type="OrthoDB" id="5362656at2759"/>
<name>U4LA10_PYROM</name>
<reference evidence="3 4" key="1">
    <citation type="journal article" date="2013" name="PLoS Genet.">
        <title>The genome and development-dependent transcriptomes of Pyronema confluens: a window into fungal evolution.</title>
        <authorList>
            <person name="Traeger S."/>
            <person name="Altegoer F."/>
            <person name="Freitag M."/>
            <person name="Gabaldon T."/>
            <person name="Kempken F."/>
            <person name="Kumar A."/>
            <person name="Marcet-Houben M."/>
            <person name="Poggeler S."/>
            <person name="Stajich J.E."/>
            <person name="Nowrousian M."/>
        </authorList>
    </citation>
    <scope>NUCLEOTIDE SEQUENCE [LARGE SCALE GENOMIC DNA]</scope>
    <source>
        <strain evidence="4">CBS 100304</strain>
        <tissue evidence="3">Vegetative mycelium</tissue>
    </source>
</reference>
<feature type="compositionally biased region" description="Low complexity" evidence="2">
    <location>
        <begin position="617"/>
        <end position="626"/>
    </location>
</feature>
<dbReference type="Proteomes" id="UP000018144">
    <property type="component" value="Unassembled WGS sequence"/>
</dbReference>
<evidence type="ECO:0000313" key="3">
    <source>
        <dbReference type="EMBL" id="CCX16217.1"/>
    </source>
</evidence>
<feature type="compositionally biased region" description="Basic and acidic residues" evidence="2">
    <location>
        <begin position="493"/>
        <end position="519"/>
    </location>
</feature>